<keyword evidence="1" id="KW-0472">Membrane</keyword>
<name>A0A514TUH8_9CAUD</name>
<proteinExistence type="predicted"/>
<reference evidence="2" key="1">
    <citation type="submission" date="2019-06" db="EMBL/GenBank/DDBJ databases">
        <title>Complete genome sequence of Aeromonas hydrophila bacteriophage PS1.</title>
        <authorList>
            <person name="Rai S."/>
            <person name="Tyagi A."/>
            <person name="Kumar N."/>
            <person name="Singh N."/>
        </authorList>
    </citation>
    <scope>NUCLEOTIDE SEQUENCE [LARGE SCALE GENOMIC DNA]</scope>
</reference>
<feature type="transmembrane region" description="Helical" evidence="1">
    <location>
        <begin position="113"/>
        <end position="130"/>
    </location>
</feature>
<organism evidence="2 3">
    <name type="scientific">Aeromonas phage PS1</name>
    <dbReference type="NCBI Taxonomy" id="2591406"/>
    <lineage>
        <taxon>Viruses</taxon>
        <taxon>Duplodnaviria</taxon>
        <taxon>Heunggongvirae</taxon>
        <taxon>Uroviricota</taxon>
        <taxon>Caudoviricetes</taxon>
        <taxon>Chimalliviridae</taxon>
        <taxon>Ferozepurvirus</taxon>
        <taxon>Ferozepurvirus PS1</taxon>
    </lineage>
</organism>
<accession>A0A514TUH8</accession>
<evidence type="ECO:0000256" key="1">
    <source>
        <dbReference type="SAM" id="Phobius"/>
    </source>
</evidence>
<protein>
    <submittedName>
        <fullName evidence="2">Uncharacterized protein</fullName>
    </submittedName>
</protein>
<keyword evidence="1" id="KW-0812">Transmembrane</keyword>
<keyword evidence="3" id="KW-1185">Reference proteome</keyword>
<evidence type="ECO:0000313" key="2">
    <source>
        <dbReference type="EMBL" id="QDJ96678.1"/>
    </source>
</evidence>
<dbReference type="Proteomes" id="UP000317703">
    <property type="component" value="Segment"/>
</dbReference>
<dbReference type="EMBL" id="MN032614">
    <property type="protein sequence ID" value="QDJ96678.1"/>
    <property type="molecule type" value="Genomic_DNA"/>
</dbReference>
<sequence length="133" mass="15965">MTLQDFISHYQYKPDPIKKDIWIIPNKVNNQYLDDCDGFCLGVLFYVLANSSLLTFWYLLLFTDTRIYYVVTSNNIGHVVLRHEDQYIDTYSKAWVSKEQMLSYGHKFHWSKMFFFWQVALKMLIGKILVKMK</sequence>
<keyword evidence="1" id="KW-1133">Transmembrane helix</keyword>
<evidence type="ECO:0000313" key="3">
    <source>
        <dbReference type="Proteomes" id="UP000317703"/>
    </source>
</evidence>
<gene>
    <name evidence="2" type="ORF">PS1_0167</name>
</gene>
<feature type="transmembrane region" description="Helical" evidence="1">
    <location>
        <begin position="39"/>
        <end position="60"/>
    </location>
</feature>